<keyword evidence="2" id="KW-1185">Reference proteome</keyword>
<dbReference type="Proteomes" id="UP001596312">
    <property type="component" value="Unassembled WGS sequence"/>
</dbReference>
<name>A0ABD5VD53_9EURY</name>
<proteinExistence type="predicted"/>
<accession>A0ABD5VD53</accession>
<sequence>MGTNGTVSLSRPVSNKPAAALFRPDDLDEYPSIIKRGPSPLSQAELGELLRTSATEYRSLARPPEALNRELIMLLANEPECLYQDHTQSYGKLYLKSRLADMEGTVLAQVLKEKSVNEKTNGTKKVVNDSD</sequence>
<comment type="caution">
    <text evidence="1">The sequence shown here is derived from an EMBL/GenBank/DDBJ whole genome shotgun (WGS) entry which is preliminary data.</text>
</comment>
<dbReference type="EMBL" id="JBHSXQ010000007">
    <property type="protein sequence ID" value="MFC6907110.1"/>
    <property type="molecule type" value="Genomic_DNA"/>
</dbReference>
<gene>
    <name evidence="1" type="ORF">ACFQGH_18150</name>
</gene>
<evidence type="ECO:0008006" key="3">
    <source>
        <dbReference type="Google" id="ProtNLM"/>
    </source>
</evidence>
<organism evidence="1 2">
    <name type="scientific">Halalkalicoccus tibetensis</name>
    <dbReference type="NCBI Taxonomy" id="175632"/>
    <lineage>
        <taxon>Archaea</taxon>
        <taxon>Methanobacteriati</taxon>
        <taxon>Methanobacteriota</taxon>
        <taxon>Stenosarchaea group</taxon>
        <taxon>Halobacteria</taxon>
        <taxon>Halobacteriales</taxon>
        <taxon>Halococcaceae</taxon>
        <taxon>Halalkalicoccus</taxon>
    </lineage>
</organism>
<dbReference type="AlphaFoldDB" id="A0ABD5VD53"/>
<dbReference type="RefSeq" id="WP_340605697.1">
    <property type="nucleotide sequence ID" value="NZ_JBBMXV010000007.1"/>
</dbReference>
<evidence type="ECO:0000313" key="1">
    <source>
        <dbReference type="EMBL" id="MFC6907110.1"/>
    </source>
</evidence>
<reference evidence="1 2" key="1">
    <citation type="journal article" date="2019" name="Int. J. Syst. Evol. Microbiol.">
        <title>The Global Catalogue of Microorganisms (GCM) 10K type strain sequencing project: providing services to taxonomists for standard genome sequencing and annotation.</title>
        <authorList>
            <consortium name="The Broad Institute Genomics Platform"/>
            <consortium name="The Broad Institute Genome Sequencing Center for Infectious Disease"/>
            <person name="Wu L."/>
            <person name="Ma J."/>
        </authorList>
    </citation>
    <scope>NUCLEOTIDE SEQUENCE [LARGE SCALE GENOMIC DNA]</scope>
    <source>
        <strain evidence="1 2">CGMCC 1.3240</strain>
    </source>
</reference>
<evidence type="ECO:0000313" key="2">
    <source>
        <dbReference type="Proteomes" id="UP001596312"/>
    </source>
</evidence>
<protein>
    <recommendedName>
        <fullName evidence="3">Transcriptional regulator</fullName>
    </recommendedName>
</protein>